<comment type="subcellular location">
    <subcellularLocation>
        <location evidence="1">Nucleus</location>
    </subcellularLocation>
</comment>
<dbReference type="Gene3D" id="3.40.1170.10">
    <property type="entry name" value="DNA repair protein MutS, domain I"/>
    <property type="match status" value="1"/>
</dbReference>
<evidence type="ECO:0000256" key="8">
    <source>
        <dbReference type="ARBA" id="ARBA00023242"/>
    </source>
</evidence>
<dbReference type="Pfam" id="PF05190">
    <property type="entry name" value="MutS_IV"/>
    <property type="match status" value="1"/>
</dbReference>
<evidence type="ECO:0000256" key="1">
    <source>
        <dbReference type="ARBA" id="ARBA00004123"/>
    </source>
</evidence>
<name>A0A0H5QLG6_9EUKA</name>
<organism evidence="10">
    <name type="scientific">Spongospora subterranea</name>
    <dbReference type="NCBI Taxonomy" id="70186"/>
    <lineage>
        <taxon>Eukaryota</taxon>
        <taxon>Sar</taxon>
        <taxon>Rhizaria</taxon>
        <taxon>Endomyxa</taxon>
        <taxon>Phytomyxea</taxon>
        <taxon>Plasmodiophorida</taxon>
        <taxon>Plasmodiophoridae</taxon>
        <taxon>Spongospora</taxon>
    </lineage>
</organism>
<dbReference type="GO" id="GO:0140664">
    <property type="term" value="F:ATP-dependent DNA damage sensor activity"/>
    <property type="evidence" value="ECO:0007669"/>
    <property type="project" value="InterPro"/>
</dbReference>
<keyword evidence="7" id="KW-0234">DNA repair</keyword>
<dbReference type="InterPro" id="IPR036187">
    <property type="entry name" value="DNA_mismatch_repair_MutS_sf"/>
</dbReference>
<dbReference type="InterPro" id="IPR036678">
    <property type="entry name" value="MutS_con_dom_sf"/>
</dbReference>
<dbReference type="InterPro" id="IPR000432">
    <property type="entry name" value="DNA_mismatch_repair_MutS_C"/>
</dbReference>
<dbReference type="SMART" id="SM00533">
    <property type="entry name" value="MUTSd"/>
    <property type="match status" value="1"/>
</dbReference>
<dbReference type="SMART" id="SM00534">
    <property type="entry name" value="MUTSac"/>
    <property type="match status" value="1"/>
</dbReference>
<dbReference type="PROSITE" id="PS00486">
    <property type="entry name" value="DNA_MISMATCH_REPAIR_2"/>
    <property type="match status" value="1"/>
</dbReference>
<keyword evidence="4" id="KW-0227">DNA damage</keyword>
<dbReference type="NCBIfam" id="NF003810">
    <property type="entry name" value="PRK05399.1"/>
    <property type="match status" value="1"/>
</dbReference>
<reference evidence="10" key="1">
    <citation type="submission" date="2015-04" db="EMBL/GenBank/DDBJ databases">
        <title>The genome sequence of the plant pathogenic Rhizarian Plasmodiophora brassicae reveals insights in its biotrophic life cycle and the origin of chitin synthesis.</title>
        <authorList>
            <person name="Schwelm A."/>
            <person name="Fogelqvist J."/>
            <person name="Knaust A."/>
            <person name="Julke S."/>
            <person name="Lilja T."/>
            <person name="Dhandapani V."/>
            <person name="Bonilla-Rosso G."/>
            <person name="Karlsson M."/>
            <person name="Shevchenko A."/>
            <person name="Choi S.R."/>
            <person name="Kim H.G."/>
            <person name="Park J.Y."/>
            <person name="Lim Y.P."/>
            <person name="Ludwig-Muller J."/>
            <person name="Dixelius C."/>
        </authorList>
    </citation>
    <scope>NUCLEOTIDE SEQUENCE</scope>
    <source>
        <tissue evidence="10">Potato root galls</tissue>
    </source>
</reference>
<keyword evidence="8" id="KW-0539">Nucleus</keyword>
<dbReference type="SUPFAM" id="SSF52540">
    <property type="entry name" value="P-loop containing nucleoside triphosphate hydrolases"/>
    <property type="match status" value="1"/>
</dbReference>
<dbReference type="GO" id="GO:0006298">
    <property type="term" value="P:mismatch repair"/>
    <property type="evidence" value="ECO:0007669"/>
    <property type="project" value="InterPro"/>
</dbReference>
<dbReference type="GO" id="GO:0032301">
    <property type="term" value="C:MutSalpha complex"/>
    <property type="evidence" value="ECO:0007669"/>
    <property type="project" value="TreeGrafter"/>
</dbReference>
<proteinExistence type="inferred from homology"/>
<dbReference type="InterPro" id="IPR007696">
    <property type="entry name" value="DNA_mismatch_repair_MutS_core"/>
</dbReference>
<dbReference type="InterPro" id="IPR045076">
    <property type="entry name" value="MutS"/>
</dbReference>
<dbReference type="Pfam" id="PF05188">
    <property type="entry name" value="MutS_II"/>
    <property type="match status" value="1"/>
</dbReference>
<dbReference type="GO" id="GO:0005524">
    <property type="term" value="F:ATP binding"/>
    <property type="evidence" value="ECO:0007669"/>
    <property type="project" value="UniProtKB-KW"/>
</dbReference>
<keyword evidence="5" id="KW-0067">ATP-binding</keyword>
<accession>A0A0H5QLG6</accession>
<evidence type="ECO:0000313" key="10">
    <source>
        <dbReference type="EMBL" id="CRZ02201.1"/>
    </source>
</evidence>
<evidence type="ECO:0000256" key="6">
    <source>
        <dbReference type="ARBA" id="ARBA00023125"/>
    </source>
</evidence>
<comment type="similarity">
    <text evidence="2">Belongs to the DNA mismatch repair MutS family.</text>
</comment>
<dbReference type="InterPro" id="IPR007861">
    <property type="entry name" value="DNA_mismatch_repair_MutS_clamp"/>
</dbReference>
<feature type="domain" description="DNA mismatch repair proteins mutS family" evidence="9">
    <location>
        <begin position="740"/>
        <end position="756"/>
    </location>
</feature>
<evidence type="ECO:0000256" key="7">
    <source>
        <dbReference type="ARBA" id="ARBA00023204"/>
    </source>
</evidence>
<dbReference type="PANTHER" id="PTHR11361:SF35">
    <property type="entry name" value="DNA MISMATCH REPAIR PROTEIN MSH2"/>
    <property type="match status" value="1"/>
</dbReference>
<dbReference type="PANTHER" id="PTHR11361">
    <property type="entry name" value="DNA MISMATCH REPAIR PROTEIN MUTS FAMILY MEMBER"/>
    <property type="match status" value="1"/>
</dbReference>
<dbReference type="Pfam" id="PF05192">
    <property type="entry name" value="MutS_III"/>
    <property type="match status" value="1"/>
</dbReference>
<dbReference type="PIRSF" id="PIRSF005813">
    <property type="entry name" value="MSH2"/>
    <property type="match status" value="1"/>
</dbReference>
<dbReference type="GO" id="GO:0006312">
    <property type="term" value="P:mitotic recombination"/>
    <property type="evidence" value="ECO:0007669"/>
    <property type="project" value="TreeGrafter"/>
</dbReference>
<keyword evidence="3" id="KW-0547">Nucleotide-binding</keyword>
<evidence type="ECO:0000259" key="9">
    <source>
        <dbReference type="PROSITE" id="PS00486"/>
    </source>
</evidence>
<dbReference type="InterPro" id="IPR007860">
    <property type="entry name" value="DNA_mmatch_repair_MutS_con_dom"/>
</dbReference>
<evidence type="ECO:0000256" key="4">
    <source>
        <dbReference type="ARBA" id="ARBA00022763"/>
    </source>
</evidence>
<dbReference type="SUPFAM" id="SSF48334">
    <property type="entry name" value="DNA repair protein MutS, domain III"/>
    <property type="match status" value="1"/>
</dbReference>
<dbReference type="Gene3D" id="3.40.50.300">
    <property type="entry name" value="P-loop containing nucleotide triphosphate hydrolases"/>
    <property type="match status" value="1"/>
</dbReference>
<dbReference type="EMBL" id="HACM01001759">
    <property type="protein sequence ID" value="CRZ02201.1"/>
    <property type="molecule type" value="Transcribed_RNA"/>
</dbReference>
<dbReference type="Pfam" id="PF00488">
    <property type="entry name" value="MutS_V"/>
    <property type="match status" value="1"/>
</dbReference>
<sequence length="891" mass="99444">MSSTDMASFQIDPEDRRDFFTILSRFSSGPSSPVRLFRHPDNVFAVYGPDAEMVAVEFYQNSSFARTVNIPADDEDGRDDSLQYINIGPQRVEKFLGMVTCDKKRAVVLYAQSGKEWAARKELGSGDHGSIDEFLFLDAEETSEQSSLVFALSFQAINQGLVVGVAAFDPVMQEFAVCQFADDHRYSCLESIIVEHSPKECIVDNSKPAEDQNLVKLFESRSIPFSLVNKNLFSTASLEHDLKRLLSGNIQQYLVDLEKTVAMKALAGLLHNVGASANDALNGRCSLVPLELHEFMKPLDSNASRALNLFPSISDPNTDSSLFGVLNKCKTASGTRLLHQWIRQPLMSISAINDRLDLVEAFSKDSHLNSTFRDSFLKKVPDLTKLSMKFQTGRATLADCVQLYQFTVHLPLGLSVLGDIFDLHQDDITPLFSTKIIVPLQQINGDFNQFNQLIEKTVDFEAIDRHEFIVRADFAAELMSMKKNKDVILSQIDELANKMDEELSMSGKLKLNYKDGLGYHLRVTRKEEKALRGHRKVICLETRKDGVRFTTTELKALNASYNEISSHYNKFQNTVVEKCLSVVASYCPLIDHCGRILSKVDVLSSFAFVANHSNGYVRPVLLAPGSRTLRLKASRHPCLELQPHVESYVSNDVEMDADRRFQIITGPNMGGKSTYLRQIALIVIMAQIGSFVPCDSATVTVCDRILSRIGAGDSQLRGISTFYAEMLEASSMLRLASKNSLIIIDELGRGTSTSEGFGLAWAISDYICHRLQCLSLFATHFHELTELSFSCSAVVNRHVTAHTSDNHITMLYEVVDGACDRSFGIHVAEIAQFPPEVIQMAREKIIELESVNSANERENDRLFFAELKKLPIDSMSDDDLLRACSSMLDVA</sequence>
<dbReference type="Gene3D" id="1.10.1420.10">
    <property type="match status" value="2"/>
</dbReference>
<dbReference type="InterPro" id="IPR016151">
    <property type="entry name" value="DNA_mismatch_repair_MutS_N"/>
</dbReference>
<dbReference type="InterPro" id="IPR027417">
    <property type="entry name" value="P-loop_NTPase"/>
</dbReference>
<evidence type="ECO:0000256" key="5">
    <source>
        <dbReference type="ARBA" id="ARBA00022840"/>
    </source>
</evidence>
<dbReference type="AlphaFoldDB" id="A0A0H5QLG6"/>
<protein>
    <recommendedName>
        <fullName evidence="9">DNA mismatch repair proteins mutS family domain-containing protein</fullName>
    </recommendedName>
</protein>
<evidence type="ECO:0000256" key="3">
    <source>
        <dbReference type="ARBA" id="ARBA00022741"/>
    </source>
</evidence>
<evidence type="ECO:0000256" key="2">
    <source>
        <dbReference type="ARBA" id="ARBA00006271"/>
    </source>
</evidence>
<dbReference type="GO" id="GO:0030983">
    <property type="term" value="F:mismatched DNA binding"/>
    <property type="evidence" value="ECO:0007669"/>
    <property type="project" value="InterPro"/>
</dbReference>
<dbReference type="Gene3D" id="3.30.420.110">
    <property type="entry name" value="MutS, connector domain"/>
    <property type="match status" value="1"/>
</dbReference>
<keyword evidence="6" id="KW-0238">DNA-binding</keyword>
<dbReference type="InterPro" id="IPR011184">
    <property type="entry name" value="DNA_mismatch_repair_Msh2"/>
</dbReference>